<dbReference type="STRING" id="638302.HMPREF0908_1342"/>
<gene>
    <name evidence="3" type="ORF">HMPREF0908_1342</name>
</gene>
<accession>C4V498</accession>
<evidence type="ECO:0000313" key="3">
    <source>
        <dbReference type="EMBL" id="EEQ48362.1"/>
    </source>
</evidence>
<dbReference type="RefSeq" id="WP_006690076.1">
    <property type="nucleotide sequence ID" value="NZ_GG694006.1"/>
</dbReference>
<organism evidence="3 4">
    <name type="scientific">Selenomonas flueggei ATCC 43531</name>
    <dbReference type="NCBI Taxonomy" id="638302"/>
    <lineage>
        <taxon>Bacteria</taxon>
        <taxon>Bacillati</taxon>
        <taxon>Bacillota</taxon>
        <taxon>Negativicutes</taxon>
        <taxon>Selenomonadales</taxon>
        <taxon>Selenomonadaceae</taxon>
        <taxon>Selenomonas</taxon>
    </lineage>
</organism>
<dbReference type="GO" id="GO:0035438">
    <property type="term" value="F:cyclic-di-GMP binding"/>
    <property type="evidence" value="ECO:0007669"/>
    <property type="project" value="InterPro"/>
</dbReference>
<protein>
    <submittedName>
        <fullName evidence="3">Type IV pilus assembly protein PilZ</fullName>
    </submittedName>
</protein>
<dbReference type="Gene3D" id="2.40.10.220">
    <property type="entry name" value="predicted glycosyltransferase like domains"/>
    <property type="match status" value="1"/>
</dbReference>
<evidence type="ECO:0000259" key="2">
    <source>
        <dbReference type="Pfam" id="PF12945"/>
    </source>
</evidence>
<dbReference type="Proteomes" id="UP000005309">
    <property type="component" value="Unassembled WGS sequence"/>
</dbReference>
<comment type="caution">
    <text evidence="3">The sequence shown here is derived from an EMBL/GenBank/DDBJ whole genome shotgun (WGS) entry which is preliminary data.</text>
</comment>
<dbReference type="SUPFAM" id="SSF141371">
    <property type="entry name" value="PilZ domain-like"/>
    <property type="match status" value="1"/>
</dbReference>
<dbReference type="HOGENOM" id="CLU_086342_0_1_9"/>
<feature type="domain" description="Type III secretion system flagellar brake protein YcgR PilZN" evidence="2">
    <location>
        <begin position="14"/>
        <end position="100"/>
    </location>
</feature>
<feature type="domain" description="PilZ" evidence="1">
    <location>
        <begin position="107"/>
        <end position="218"/>
    </location>
</feature>
<dbReference type="EMBL" id="ACLA01000020">
    <property type="protein sequence ID" value="EEQ48362.1"/>
    <property type="molecule type" value="Genomic_DNA"/>
</dbReference>
<dbReference type="Pfam" id="PF07238">
    <property type="entry name" value="PilZ"/>
    <property type="match status" value="1"/>
</dbReference>
<dbReference type="OrthoDB" id="5242935at2"/>
<dbReference type="InterPro" id="IPR009926">
    <property type="entry name" value="T3SS_YcgR_PilZN"/>
</dbReference>
<name>C4V498_9FIRM</name>
<evidence type="ECO:0000313" key="4">
    <source>
        <dbReference type="Proteomes" id="UP000005309"/>
    </source>
</evidence>
<reference evidence="3 4" key="1">
    <citation type="submission" date="2009-04" db="EMBL/GenBank/DDBJ databases">
        <authorList>
            <person name="Qin X."/>
            <person name="Bachman B."/>
            <person name="Battles P."/>
            <person name="Bell A."/>
            <person name="Bess C."/>
            <person name="Bickham C."/>
            <person name="Chaboub L."/>
            <person name="Chen D."/>
            <person name="Coyle M."/>
            <person name="Deiros D.R."/>
            <person name="Dinh H."/>
            <person name="Forbes L."/>
            <person name="Fowler G."/>
            <person name="Francisco L."/>
            <person name="Fu Q."/>
            <person name="Gubbala S."/>
            <person name="Hale W."/>
            <person name="Han Y."/>
            <person name="Hemphill L."/>
            <person name="Highlander S.K."/>
            <person name="Hirani K."/>
            <person name="Hogues M."/>
            <person name="Jackson L."/>
            <person name="Jakkamsetti A."/>
            <person name="Javaid M."/>
            <person name="Jiang H."/>
            <person name="Korchina V."/>
            <person name="Kovar C."/>
            <person name="Lara F."/>
            <person name="Lee S."/>
            <person name="Mata R."/>
            <person name="Mathew T."/>
            <person name="Moen C."/>
            <person name="Morales K."/>
            <person name="Munidasa M."/>
            <person name="Nazareth L."/>
            <person name="Ngo R."/>
            <person name="Nguyen L."/>
            <person name="Okwuonu G."/>
            <person name="Ongeri F."/>
            <person name="Patil S."/>
            <person name="Petrosino J."/>
            <person name="Pham C."/>
            <person name="Pham P."/>
            <person name="Pu L.-L."/>
            <person name="Puazo M."/>
            <person name="Raj R."/>
            <person name="Reid J."/>
            <person name="Rouhana J."/>
            <person name="Saada N."/>
            <person name="Shang Y."/>
            <person name="Simmons D."/>
            <person name="Thornton R."/>
            <person name="Warren J."/>
            <person name="Weissenberger G."/>
            <person name="Zhang J."/>
            <person name="Zhang L."/>
            <person name="Zhou C."/>
            <person name="Zhu D."/>
            <person name="Muzny D."/>
            <person name="Worley K."/>
            <person name="Gibbs R."/>
        </authorList>
    </citation>
    <scope>NUCLEOTIDE SEQUENCE [LARGE SCALE GENOMIC DNA]</scope>
    <source>
        <strain evidence="3 4">ATCC 43531</strain>
    </source>
</reference>
<dbReference type="Pfam" id="PF12945">
    <property type="entry name" value="PilZNR"/>
    <property type="match status" value="1"/>
</dbReference>
<dbReference type="AlphaFoldDB" id="C4V498"/>
<dbReference type="InterPro" id="IPR009875">
    <property type="entry name" value="PilZ_domain"/>
</dbReference>
<proteinExistence type="predicted"/>
<evidence type="ECO:0000259" key="1">
    <source>
        <dbReference type="Pfam" id="PF07238"/>
    </source>
</evidence>
<dbReference type="eggNOG" id="COG5581">
    <property type="taxonomic scope" value="Bacteria"/>
</dbReference>
<sequence length="231" mass="26091">MAGELVEARSILAIGQRLEIFFENTEEGTPGYTSRIEDIVGDELVIAMPVDERLIPVIPRPGENLYVLAGGDGCHYRFFSVHRSHGHYDGHIPTLRITIPEFAEKFQKRGLFRIKVNLMATIRHVDAEGTIDAPERVPIIDLSGSGMSFAWTRRVSVGTGVALDINDIPGVGTLELMSKVMRVTRIEREDDMPIYHIGIQFQAVSRSMRDKIIRYLFQVQRAQVERVDNDE</sequence>
<keyword evidence="4" id="KW-1185">Reference proteome</keyword>